<evidence type="ECO:0000313" key="3">
    <source>
        <dbReference type="Proteomes" id="UP000053961"/>
    </source>
</evidence>
<sequence length="139" mass="14353">MLVVAFFAAPAIAQCTGTSGPVDFNAGDISFGAWPANMNFDSVSSGEQKAFAFWNGKASNDLLVKKDQTAGSAAFQGLFPLVECDCDAADQVMMEGSPDLINIEMISSGNQFATATGYATAKNTISVCSTQGPAVGGDY</sequence>
<organism evidence="1 4">
    <name type="scientific">Methanothrix harundinacea</name>
    <dbReference type="NCBI Taxonomy" id="301375"/>
    <lineage>
        <taxon>Archaea</taxon>
        <taxon>Methanobacteriati</taxon>
        <taxon>Methanobacteriota</taxon>
        <taxon>Stenosarchaea group</taxon>
        <taxon>Methanomicrobia</taxon>
        <taxon>Methanotrichales</taxon>
        <taxon>Methanotrichaceae</taxon>
        <taxon>Methanothrix</taxon>
    </lineage>
</organism>
<protein>
    <submittedName>
        <fullName evidence="1">Uncharacterized protein</fullName>
    </submittedName>
</protein>
<dbReference type="Proteomes" id="UP000057043">
    <property type="component" value="Unassembled WGS sequence"/>
</dbReference>
<dbReference type="EMBL" id="LGFT01000015">
    <property type="protein sequence ID" value="KUK44793.1"/>
    <property type="molecule type" value="Genomic_DNA"/>
</dbReference>
<gene>
    <name evidence="1" type="ORF">XD72_0828</name>
    <name evidence="2" type="ORF">XE07_0795</name>
</gene>
<proteinExistence type="predicted"/>
<comment type="caution">
    <text evidence="1">The sequence shown here is derived from an EMBL/GenBank/DDBJ whole genome shotgun (WGS) entry which is preliminary data.</text>
</comment>
<accession>A0A101FUN1</accession>
<dbReference type="EMBL" id="LGHB01000007">
    <property type="protein sequence ID" value="KUK96844.1"/>
    <property type="molecule type" value="Genomic_DNA"/>
</dbReference>
<reference evidence="3 4" key="2">
    <citation type="journal article" date="2015" name="MBio">
        <title>Genome-Resolved Metagenomic Analysis Reveals Roles for Candidate Phyla and Other Microbial Community Members in Biogeochemical Transformations in Oil Reservoirs.</title>
        <authorList>
            <person name="Hu P."/>
            <person name="Tom L."/>
            <person name="Singh A."/>
            <person name="Thomas B.C."/>
            <person name="Baker B.J."/>
            <person name="Piceno Y.M."/>
            <person name="Andersen G.L."/>
            <person name="Banfield J.F."/>
        </authorList>
    </citation>
    <scope>NUCLEOTIDE SEQUENCE [LARGE SCALE GENOMIC DNA]</scope>
    <source>
        <strain evidence="1">57_489</strain>
    </source>
</reference>
<reference evidence="2" key="1">
    <citation type="journal article" date="2015" name="MBio">
        <title>Genome-resolved metagenomic analysis reveals roles for candidate phyla and other microbial community members in biogeochemical transformations in oil reservoirs.</title>
        <authorList>
            <person name="Hu P."/>
            <person name="Tom L."/>
            <person name="Singh A."/>
            <person name="Thomas B.C."/>
            <person name="Baker B.J."/>
            <person name="Piceno Y.M."/>
            <person name="Andersen G.L."/>
            <person name="Banfield J.F."/>
        </authorList>
    </citation>
    <scope>NUCLEOTIDE SEQUENCE [LARGE SCALE GENOMIC DNA]</scope>
    <source>
        <strain evidence="2">56_747</strain>
    </source>
</reference>
<evidence type="ECO:0000313" key="1">
    <source>
        <dbReference type="EMBL" id="KUK44793.1"/>
    </source>
</evidence>
<dbReference type="Proteomes" id="UP000053961">
    <property type="component" value="Unassembled WGS sequence"/>
</dbReference>
<dbReference type="PATRIC" id="fig|301375.6.peg.2100"/>
<name>A0A101FUN1_9EURY</name>
<dbReference type="AlphaFoldDB" id="A0A101FUN1"/>
<evidence type="ECO:0000313" key="2">
    <source>
        <dbReference type="EMBL" id="KUK96844.1"/>
    </source>
</evidence>
<evidence type="ECO:0000313" key="4">
    <source>
        <dbReference type="Proteomes" id="UP000057043"/>
    </source>
</evidence>